<dbReference type="KEGG" id="dpx:DAPPUDRAFT_235137"/>
<sequence>MNSKAFNVTAVLVASNVREIPFVLTCITNQYQKCEGKRRDIHTRSTEKNLVDKKGDPSPPSFAPVLLLARWLAAVLSLQPSSQQQQQLLAMHCDVVAVALGVRSSLPSYAFLVTLQVSHTAGYRFHKLPMQMAWKI</sequence>
<dbReference type="HOGENOM" id="CLU_1877527_0_0_1"/>
<organism evidence="1 2">
    <name type="scientific">Daphnia pulex</name>
    <name type="common">Water flea</name>
    <dbReference type="NCBI Taxonomy" id="6669"/>
    <lineage>
        <taxon>Eukaryota</taxon>
        <taxon>Metazoa</taxon>
        <taxon>Ecdysozoa</taxon>
        <taxon>Arthropoda</taxon>
        <taxon>Crustacea</taxon>
        <taxon>Branchiopoda</taxon>
        <taxon>Diplostraca</taxon>
        <taxon>Cladocera</taxon>
        <taxon>Anomopoda</taxon>
        <taxon>Daphniidae</taxon>
        <taxon>Daphnia</taxon>
    </lineage>
</organism>
<dbReference type="Proteomes" id="UP000000305">
    <property type="component" value="Unassembled WGS sequence"/>
</dbReference>
<keyword evidence="2" id="KW-1185">Reference proteome</keyword>
<accession>E9FYB5</accession>
<gene>
    <name evidence="1" type="ORF">DAPPUDRAFT_235137</name>
</gene>
<dbReference type="AlphaFoldDB" id="E9FYB5"/>
<evidence type="ECO:0000313" key="1">
    <source>
        <dbReference type="EMBL" id="EFX87799.1"/>
    </source>
</evidence>
<name>E9FYB5_DAPPU</name>
<dbReference type="EMBL" id="GL732527">
    <property type="protein sequence ID" value="EFX87799.1"/>
    <property type="molecule type" value="Genomic_DNA"/>
</dbReference>
<evidence type="ECO:0000313" key="2">
    <source>
        <dbReference type="Proteomes" id="UP000000305"/>
    </source>
</evidence>
<dbReference type="InParanoid" id="E9FYB5"/>
<protein>
    <submittedName>
        <fullName evidence="1">Uncharacterized protein</fullName>
    </submittedName>
</protein>
<proteinExistence type="predicted"/>
<reference evidence="1 2" key="1">
    <citation type="journal article" date="2011" name="Science">
        <title>The ecoresponsive genome of Daphnia pulex.</title>
        <authorList>
            <person name="Colbourne J.K."/>
            <person name="Pfrender M.E."/>
            <person name="Gilbert D."/>
            <person name="Thomas W.K."/>
            <person name="Tucker A."/>
            <person name="Oakley T.H."/>
            <person name="Tokishita S."/>
            <person name="Aerts A."/>
            <person name="Arnold G.J."/>
            <person name="Basu M.K."/>
            <person name="Bauer D.J."/>
            <person name="Caceres C.E."/>
            <person name="Carmel L."/>
            <person name="Casola C."/>
            <person name="Choi J.H."/>
            <person name="Detter J.C."/>
            <person name="Dong Q."/>
            <person name="Dusheyko S."/>
            <person name="Eads B.D."/>
            <person name="Frohlich T."/>
            <person name="Geiler-Samerotte K.A."/>
            <person name="Gerlach D."/>
            <person name="Hatcher P."/>
            <person name="Jogdeo S."/>
            <person name="Krijgsveld J."/>
            <person name="Kriventseva E.V."/>
            <person name="Kultz D."/>
            <person name="Laforsch C."/>
            <person name="Lindquist E."/>
            <person name="Lopez J."/>
            <person name="Manak J.R."/>
            <person name="Muller J."/>
            <person name="Pangilinan J."/>
            <person name="Patwardhan R.P."/>
            <person name="Pitluck S."/>
            <person name="Pritham E.J."/>
            <person name="Rechtsteiner A."/>
            <person name="Rho M."/>
            <person name="Rogozin I.B."/>
            <person name="Sakarya O."/>
            <person name="Salamov A."/>
            <person name="Schaack S."/>
            <person name="Shapiro H."/>
            <person name="Shiga Y."/>
            <person name="Skalitzky C."/>
            <person name="Smith Z."/>
            <person name="Souvorov A."/>
            <person name="Sung W."/>
            <person name="Tang Z."/>
            <person name="Tsuchiya D."/>
            <person name="Tu H."/>
            <person name="Vos H."/>
            <person name="Wang M."/>
            <person name="Wolf Y.I."/>
            <person name="Yamagata H."/>
            <person name="Yamada T."/>
            <person name="Ye Y."/>
            <person name="Shaw J.R."/>
            <person name="Andrews J."/>
            <person name="Crease T.J."/>
            <person name="Tang H."/>
            <person name="Lucas S.M."/>
            <person name="Robertson H.M."/>
            <person name="Bork P."/>
            <person name="Koonin E.V."/>
            <person name="Zdobnov E.M."/>
            <person name="Grigoriev I.V."/>
            <person name="Lynch M."/>
            <person name="Boore J.L."/>
        </authorList>
    </citation>
    <scope>NUCLEOTIDE SEQUENCE [LARGE SCALE GENOMIC DNA]</scope>
</reference>